<comment type="similarity">
    <text evidence="3 9">Belongs to the 2-oxoacid dehydrogenase family.</text>
</comment>
<dbReference type="SUPFAM" id="SSF51230">
    <property type="entry name" value="Single hybrid motif"/>
    <property type="match status" value="1"/>
</dbReference>
<evidence type="ECO:0000256" key="8">
    <source>
        <dbReference type="ARBA" id="ARBA00023315"/>
    </source>
</evidence>
<feature type="non-terminal residue" evidence="13">
    <location>
        <position position="1"/>
    </location>
</feature>
<reference evidence="13" key="1">
    <citation type="submission" date="2015-08" db="EMBL/GenBank/DDBJ databases">
        <authorList>
            <person name="Babu N.S."/>
            <person name="Beckwith C.J."/>
            <person name="Beseler K.G."/>
            <person name="Brison A."/>
            <person name="Carone J.V."/>
            <person name="Caskin T.P."/>
            <person name="Diamond M."/>
            <person name="Durham M.E."/>
            <person name="Foxe J.M."/>
            <person name="Go M."/>
            <person name="Henderson B.A."/>
            <person name="Jones I.B."/>
            <person name="McGettigan J.A."/>
            <person name="Micheletti S.J."/>
            <person name="Nasrallah M.E."/>
            <person name="Ortiz D."/>
            <person name="Piller C.R."/>
            <person name="Privatt S.R."/>
            <person name="Schneider S.L."/>
            <person name="Sharp S."/>
            <person name="Smith T.C."/>
            <person name="Stanton J.D."/>
            <person name="Ullery H.E."/>
            <person name="Wilson R.J."/>
            <person name="Serrano M.G."/>
            <person name="Buck G."/>
            <person name="Lee V."/>
            <person name="Wang Y."/>
            <person name="Carvalho R."/>
            <person name="Voegtly L."/>
            <person name="Shi R."/>
            <person name="Duckworth R."/>
            <person name="Johnson A."/>
            <person name="Loviza R."/>
            <person name="Walstead R."/>
            <person name="Shah Z."/>
            <person name="Kiflezghi M."/>
            <person name="Wade K."/>
            <person name="Ball S.L."/>
            <person name="Bradley K.W."/>
            <person name="Asai D.J."/>
            <person name="Bowman C.A."/>
            <person name="Russell D.A."/>
            <person name="Pope W.H."/>
            <person name="Jacobs-Sera D."/>
            <person name="Hendrix R.W."/>
            <person name="Hatfull G.F."/>
        </authorList>
    </citation>
    <scope>NUCLEOTIDE SEQUENCE</scope>
</reference>
<evidence type="ECO:0000256" key="3">
    <source>
        <dbReference type="ARBA" id="ARBA00007317"/>
    </source>
</evidence>
<dbReference type="Gene3D" id="4.10.320.10">
    <property type="entry name" value="E3-binding domain"/>
    <property type="match status" value="1"/>
</dbReference>
<name>A0A1D2AGK2_AUXPR</name>
<dbReference type="Gene3D" id="3.30.559.10">
    <property type="entry name" value="Chloramphenicol acetyltransferase-like domain"/>
    <property type="match status" value="1"/>
</dbReference>
<feature type="domain" description="Lipoyl-binding" evidence="11">
    <location>
        <begin position="78"/>
        <end position="153"/>
    </location>
</feature>
<evidence type="ECO:0000259" key="11">
    <source>
        <dbReference type="PROSITE" id="PS50968"/>
    </source>
</evidence>
<protein>
    <recommendedName>
        <fullName evidence="9">Dihydrolipoamide acetyltransferase component of pyruvate dehydrogenase complex</fullName>
        <ecNumber evidence="9">2.3.1.-</ecNumber>
    </recommendedName>
</protein>
<dbReference type="Pfam" id="PF00198">
    <property type="entry name" value="2-oxoacid_dh"/>
    <property type="match status" value="1"/>
</dbReference>
<dbReference type="InterPro" id="IPR023213">
    <property type="entry name" value="CAT-like_dom_sf"/>
</dbReference>
<dbReference type="FunFam" id="3.30.559.10:FF:000007">
    <property type="entry name" value="Dihydrolipoamide acetyltransferase component of pyruvate dehydrogenase complex"/>
    <property type="match status" value="1"/>
</dbReference>
<dbReference type="InterPro" id="IPR004167">
    <property type="entry name" value="PSBD"/>
</dbReference>
<evidence type="ECO:0000256" key="2">
    <source>
        <dbReference type="ARBA" id="ARBA00004305"/>
    </source>
</evidence>
<dbReference type="GO" id="GO:0005759">
    <property type="term" value="C:mitochondrial matrix"/>
    <property type="evidence" value="ECO:0007669"/>
    <property type="project" value="UniProtKB-SubCell"/>
</dbReference>
<comment type="subcellular location">
    <subcellularLocation>
        <location evidence="2">Mitochondrion matrix</location>
    </subcellularLocation>
</comment>
<dbReference type="GO" id="GO:0031405">
    <property type="term" value="F:lipoic acid binding"/>
    <property type="evidence" value="ECO:0007669"/>
    <property type="project" value="TreeGrafter"/>
</dbReference>
<dbReference type="InterPro" id="IPR001078">
    <property type="entry name" value="2-oxoacid_DH_actylTfrase"/>
</dbReference>
<keyword evidence="7" id="KW-0496">Mitochondrion</keyword>
<feature type="compositionally biased region" description="Low complexity" evidence="10">
    <location>
        <begin position="164"/>
        <end position="178"/>
    </location>
</feature>
<keyword evidence="6" id="KW-0809">Transit peptide</keyword>
<evidence type="ECO:0000256" key="10">
    <source>
        <dbReference type="SAM" id="MobiDB-lite"/>
    </source>
</evidence>
<accession>A0A1D2AGK2</accession>
<evidence type="ECO:0000256" key="1">
    <source>
        <dbReference type="ARBA" id="ARBA00001938"/>
    </source>
</evidence>
<evidence type="ECO:0000256" key="7">
    <source>
        <dbReference type="ARBA" id="ARBA00023128"/>
    </source>
</evidence>
<dbReference type="SUPFAM" id="SSF47005">
    <property type="entry name" value="Peripheral subunit-binding domain of 2-oxo acid dehydrogenase complex"/>
    <property type="match status" value="1"/>
</dbReference>
<dbReference type="EMBL" id="GDKF01000344">
    <property type="protein sequence ID" value="JAT78278.1"/>
    <property type="molecule type" value="Transcribed_RNA"/>
</dbReference>
<dbReference type="InterPro" id="IPR003016">
    <property type="entry name" value="2-oxoA_DH_lipoyl-BS"/>
</dbReference>
<evidence type="ECO:0000256" key="4">
    <source>
        <dbReference type="ARBA" id="ARBA00022679"/>
    </source>
</evidence>
<keyword evidence="8 9" id="KW-0012">Acyltransferase</keyword>
<dbReference type="PROSITE" id="PS51826">
    <property type="entry name" value="PSBD"/>
    <property type="match status" value="1"/>
</dbReference>
<dbReference type="InterPro" id="IPR050743">
    <property type="entry name" value="2-oxoacid_DH_E2_comp"/>
</dbReference>
<proteinExistence type="inferred from homology"/>
<dbReference type="PROSITE" id="PS00189">
    <property type="entry name" value="LIPOYL"/>
    <property type="match status" value="1"/>
</dbReference>
<comment type="cofactor">
    <cofactor evidence="1 9">
        <name>(R)-lipoate</name>
        <dbReference type="ChEBI" id="CHEBI:83088"/>
    </cofactor>
</comment>
<dbReference type="FunFam" id="2.40.50.100:FF:000013">
    <property type="entry name" value="Dihydrolipoamide acetyltransferase component of pyruvate dehydrogenase complex"/>
    <property type="match status" value="1"/>
</dbReference>
<dbReference type="InterPro" id="IPR011053">
    <property type="entry name" value="Single_hybrid_motif"/>
</dbReference>
<dbReference type="PANTHER" id="PTHR43178:SF14">
    <property type="entry name" value="LIPOAMIDE ACYLTRANSFERASE COMPONENT OF BRANCHED-CHAIN ALPHA-KETO ACID DEHYDROGENASE COMPLEX, MITOCHONDRIAL"/>
    <property type="match status" value="1"/>
</dbReference>
<feature type="domain" description="Peripheral subunit-binding (PSBD)" evidence="12">
    <location>
        <begin position="194"/>
        <end position="231"/>
    </location>
</feature>
<evidence type="ECO:0000256" key="5">
    <source>
        <dbReference type="ARBA" id="ARBA00022823"/>
    </source>
</evidence>
<keyword evidence="4 9" id="KW-0808">Transferase</keyword>
<evidence type="ECO:0000259" key="12">
    <source>
        <dbReference type="PROSITE" id="PS51826"/>
    </source>
</evidence>
<dbReference type="PROSITE" id="PS50968">
    <property type="entry name" value="BIOTINYL_LIPOYL"/>
    <property type="match status" value="1"/>
</dbReference>
<evidence type="ECO:0000256" key="6">
    <source>
        <dbReference type="ARBA" id="ARBA00022946"/>
    </source>
</evidence>
<dbReference type="Pfam" id="PF00364">
    <property type="entry name" value="Biotin_lipoyl"/>
    <property type="match status" value="1"/>
</dbReference>
<dbReference type="CDD" id="cd06849">
    <property type="entry name" value="lipoyl_domain"/>
    <property type="match status" value="1"/>
</dbReference>
<dbReference type="EC" id="2.3.1.-" evidence="9"/>
<gene>
    <name evidence="13" type="ORF">g.4400</name>
</gene>
<dbReference type="Gene3D" id="2.40.50.100">
    <property type="match status" value="1"/>
</dbReference>
<dbReference type="PANTHER" id="PTHR43178">
    <property type="entry name" value="DIHYDROLIPOAMIDE ACETYLTRANSFERASE COMPONENT OF PYRUVATE DEHYDROGENASE COMPLEX"/>
    <property type="match status" value="1"/>
</dbReference>
<dbReference type="Pfam" id="PF02817">
    <property type="entry name" value="E3_binding"/>
    <property type="match status" value="1"/>
</dbReference>
<organism evidence="13">
    <name type="scientific">Auxenochlorella protothecoides</name>
    <name type="common">Green microalga</name>
    <name type="synonym">Chlorella protothecoides</name>
    <dbReference type="NCBI Taxonomy" id="3075"/>
    <lineage>
        <taxon>Eukaryota</taxon>
        <taxon>Viridiplantae</taxon>
        <taxon>Chlorophyta</taxon>
        <taxon>core chlorophytes</taxon>
        <taxon>Trebouxiophyceae</taxon>
        <taxon>Chlorellales</taxon>
        <taxon>Chlorellaceae</taxon>
        <taxon>Auxenochlorella</taxon>
    </lineage>
</organism>
<dbReference type="InterPro" id="IPR036625">
    <property type="entry name" value="E3-bd_dom_sf"/>
</dbReference>
<feature type="region of interest" description="Disordered" evidence="10">
    <location>
        <begin position="155"/>
        <end position="201"/>
    </location>
</feature>
<dbReference type="AlphaFoldDB" id="A0A1D2AGK2"/>
<evidence type="ECO:0000256" key="9">
    <source>
        <dbReference type="RuleBase" id="RU003423"/>
    </source>
</evidence>
<dbReference type="SUPFAM" id="SSF52777">
    <property type="entry name" value="CoA-dependent acyltransferases"/>
    <property type="match status" value="1"/>
</dbReference>
<evidence type="ECO:0000313" key="13">
    <source>
        <dbReference type="EMBL" id="JAT78278.1"/>
    </source>
</evidence>
<keyword evidence="5 9" id="KW-0450">Lipoyl</keyword>
<dbReference type="GO" id="GO:0016407">
    <property type="term" value="F:acetyltransferase activity"/>
    <property type="evidence" value="ECO:0007669"/>
    <property type="project" value="TreeGrafter"/>
</dbReference>
<sequence>TVLGKRKPGVMHCTGISIARLGARRLLYLRQAAAWTPSFQSPESAQIPSQPPRTQAYDLGKYACAGIHSSAIPLAGVVKPFPLAQTGEGIKECELVQWFVSEGDTIEAFDRLCEIQSDKATLEITSSLSGKVVKLHFEAGAMVQVGENLVSIETDEEAGDGDSDAGPAPSAASPAAHSSPEDPAPPSATPSRVLTSPAVRHLARQHSLDLAQVRASGPGGRLTKADVQAHLDSLSAAATSTVAADVAAAVPTTEAAAVRQAVPEQRGTGGDAAAGRIPAAGAGTTAGAGGGTTTVPLRGFRKAMVKSMAAAGAVPHFHFCEEVQMDALVALRALLRTEAVLGGAKLTYMPFFIKAAALALEQFPLVNSSLSPDQASILQHGAKNIGIAVATAHGLAVPNIKNVESKSIVEIAAELARLQAAAAANQLRPEDIRGGTFTLSNIGTVGGTYTTPLVNPPEVAIMALGKMQSVPRFAPDGRSVVPQSILNISLGADHRVVDGAMLAGFAQAWRRYVEIPGKLLLEMR</sequence>
<dbReference type="InterPro" id="IPR000089">
    <property type="entry name" value="Biotin_lipoyl"/>
</dbReference>